<proteinExistence type="predicted"/>
<dbReference type="Proteomes" id="UP000829398">
    <property type="component" value="Chromosome 6"/>
</dbReference>
<protein>
    <submittedName>
        <fullName evidence="1">Uncharacterized protein</fullName>
    </submittedName>
</protein>
<name>A0ACB8JP51_CITSI</name>
<sequence length="1337" mass="152669">MDTRGKTNAEFKNEVNEILTRHESNFDCLNNNFNQVNATLQTVLAELQALRVNSTTNSAATEVNPFAPGESSHRPTSFLNQIHTSNATHDHNQAHLKLNFPTFGGSDPTGWIFKAEHYFEFKGINPQQQVQLASFHLEGVALQRYRWFTKFRGHSTWVEFTQAILRRFGPTDYDDPSEALGRLKQVTTVAAYQEQFEQLSHCVDNLPESHLVGSFIAGLKDDVRLDVRVKQPCTLSDAISVARLIEERNNLQRRPSFPTRPASTTPPSRLQLNTTAGILGPFPPQKTTPVATPSQLPFRRITGQEAKARREKGLCYYCDEKYVPGHRCERPQLFMLEDLTTVVDSAEIEPSDDDISFTFLPEISLHAMAGTTHKPFESSVTQSKLIFFVLPVAACQAVLGVQWPETLGPVETDYRQLKMTFQQNGNVCTFQGLQQPNLFPMTTKELLDVSGMSFFLQVVPTQYSYESTPHPADLKSLLTEFSHVFSTPISLPPPRTHDHQITLRPNQEPTSVRPYRYPHYQKAEIERMVHEFLDSGLIRPSTSPFSSPVLLVKKVDGTWRFCVNYRALNNITVKDKYPIPIIDELLDELHGVKYFSKLDLRSGYHQIRVQEEDIHKTAFRTHAGHYEFVVMPFGLTNALSTFQSLMNDLFWPYLRKFVLVFFDDILVYSRTWTEHLQHLRNVLVILSHNTLFAKKSKCRFGVLQVDYLGHLISLEGVAVDLAKIKAVMDWPIPSSSRGVRGFLGLAGYYRKFFRGFGELAAPLTRLLTKERFLWTQEASTAFAQLKHALTSPPVLRLPDFIQPFVIESDASNKGIGAILMQQNQPVAFFSEALKGSALALSTYEKEMLAIVKAIRKWRPYLLGNPFIIQTDQRSLKYLLEQRITTPAQTRWLPKLLGYDYTIQYKRVPAILLEGHSSPIGGHFGYHKTLSRLKKNFTWPGMRTSIKEYIRSCDICQRCKTECPQPAGLLQPLPVPERIWTAISMDVIDGLPPSQGYTIIMAVVDRLSKCSHFIPLKRPYTALTVAKAFVWEIVRLHGVPTSIVSDRDRVFLSSFWKSLFQLQGCTLSMSSSYHPQTDGQTEVVNRVLEQYLRCFTHEQPKKWIDWLPWADYSYNTATHSSTKVSPFEFVYGVPPPSLLSYIPGTTKVQAVDDFLCSREEILRDLCQNLIVACDRMKSQADQHRRDIVYEVGDYVYLKLQPYRQHSVVFRGSLKLAPRFFGPYKILARVGPVAYRLQLPVGSQIHDVFHVSLLKKRVGSVHSSPTLPPTSDDFTILPQPEAILDTHIIRKGKYRPKTEILVKWAGAPKEDATWENQWRFNRQYPDFLLADKSHFRRVD</sequence>
<evidence type="ECO:0000313" key="1">
    <source>
        <dbReference type="EMBL" id="KAH9734437.1"/>
    </source>
</evidence>
<comment type="caution">
    <text evidence="1">The sequence shown here is derived from an EMBL/GenBank/DDBJ whole genome shotgun (WGS) entry which is preliminary data.</text>
</comment>
<organism evidence="1 2">
    <name type="scientific">Citrus sinensis</name>
    <name type="common">Sweet orange</name>
    <name type="synonym">Citrus aurantium var. sinensis</name>
    <dbReference type="NCBI Taxonomy" id="2711"/>
    <lineage>
        <taxon>Eukaryota</taxon>
        <taxon>Viridiplantae</taxon>
        <taxon>Streptophyta</taxon>
        <taxon>Embryophyta</taxon>
        <taxon>Tracheophyta</taxon>
        <taxon>Spermatophyta</taxon>
        <taxon>Magnoliopsida</taxon>
        <taxon>eudicotyledons</taxon>
        <taxon>Gunneridae</taxon>
        <taxon>Pentapetalae</taxon>
        <taxon>rosids</taxon>
        <taxon>malvids</taxon>
        <taxon>Sapindales</taxon>
        <taxon>Rutaceae</taxon>
        <taxon>Aurantioideae</taxon>
        <taxon>Citrus</taxon>
    </lineage>
</organism>
<keyword evidence="2" id="KW-1185">Reference proteome</keyword>
<gene>
    <name evidence="1" type="ORF">KPL71_017374</name>
</gene>
<dbReference type="EMBL" id="CM039175">
    <property type="protein sequence ID" value="KAH9734437.1"/>
    <property type="molecule type" value="Genomic_DNA"/>
</dbReference>
<reference evidence="2" key="1">
    <citation type="journal article" date="2023" name="Hortic. Res.">
        <title>A chromosome-level phased genome enabling allele-level studies in sweet orange: a case study on citrus Huanglongbing tolerance.</title>
        <authorList>
            <person name="Wu B."/>
            <person name="Yu Q."/>
            <person name="Deng Z."/>
            <person name="Duan Y."/>
            <person name="Luo F."/>
            <person name="Gmitter F. Jr."/>
        </authorList>
    </citation>
    <scope>NUCLEOTIDE SEQUENCE [LARGE SCALE GENOMIC DNA]</scope>
    <source>
        <strain evidence="2">cv. Valencia</strain>
    </source>
</reference>
<evidence type="ECO:0000313" key="2">
    <source>
        <dbReference type="Proteomes" id="UP000829398"/>
    </source>
</evidence>
<accession>A0ACB8JP51</accession>